<name>A0A0J1BA66_RHOIS</name>
<dbReference type="Proteomes" id="UP000036367">
    <property type="component" value="Unassembled WGS sequence"/>
</dbReference>
<dbReference type="PATRIC" id="fig|595434.4.peg.4129"/>
<accession>A0A0J1BA66</accession>
<comment type="caution">
    <text evidence="1">The sequence shown here is derived from an EMBL/GenBank/DDBJ whole genome shotgun (WGS) entry which is preliminary data.</text>
</comment>
<sequence>MGLAGGFFCLHVKSPHPENPDVIRLNAMITAMLPLARDPR</sequence>
<organism evidence="1 2">
    <name type="scientific">Rhodopirellula islandica</name>
    <dbReference type="NCBI Taxonomy" id="595434"/>
    <lineage>
        <taxon>Bacteria</taxon>
        <taxon>Pseudomonadati</taxon>
        <taxon>Planctomycetota</taxon>
        <taxon>Planctomycetia</taxon>
        <taxon>Pirellulales</taxon>
        <taxon>Pirellulaceae</taxon>
        <taxon>Rhodopirellula</taxon>
    </lineage>
</organism>
<keyword evidence="2" id="KW-1185">Reference proteome</keyword>
<gene>
    <name evidence="1" type="ORF">RISK_004352</name>
</gene>
<dbReference type="EMBL" id="LECT01000033">
    <property type="protein sequence ID" value="KLU03615.1"/>
    <property type="molecule type" value="Genomic_DNA"/>
</dbReference>
<dbReference type="AlphaFoldDB" id="A0A0J1BA66"/>
<evidence type="ECO:0000313" key="2">
    <source>
        <dbReference type="Proteomes" id="UP000036367"/>
    </source>
</evidence>
<proteinExistence type="predicted"/>
<reference evidence="1" key="1">
    <citation type="submission" date="2015-05" db="EMBL/GenBank/DDBJ databases">
        <title>Permanent draft genome of Rhodopirellula islandicus K833.</title>
        <authorList>
            <person name="Kizina J."/>
            <person name="Richter M."/>
            <person name="Glockner F.O."/>
            <person name="Harder J."/>
        </authorList>
    </citation>
    <scope>NUCLEOTIDE SEQUENCE [LARGE SCALE GENOMIC DNA]</scope>
    <source>
        <strain evidence="1">K833</strain>
    </source>
</reference>
<protein>
    <submittedName>
        <fullName evidence="1">Uncharacterized protein</fullName>
    </submittedName>
</protein>
<evidence type="ECO:0000313" key="1">
    <source>
        <dbReference type="EMBL" id="KLU03615.1"/>
    </source>
</evidence>